<dbReference type="PANTHER" id="PTHR13174:SF3">
    <property type="entry name" value="D-GLUCURONYL C5-EPIMERASE"/>
    <property type="match status" value="1"/>
</dbReference>
<evidence type="ECO:0000256" key="9">
    <source>
        <dbReference type="ARBA" id="ARBA00022989"/>
    </source>
</evidence>
<evidence type="ECO:0000256" key="12">
    <source>
        <dbReference type="ARBA" id="ARBA00037847"/>
    </source>
</evidence>
<reference evidence="15" key="1">
    <citation type="submission" date="2014-12" db="EMBL/GenBank/DDBJ databases">
        <title>Insight into the proteome of Arion vulgaris.</title>
        <authorList>
            <person name="Aradska J."/>
            <person name="Bulat T."/>
            <person name="Smidak R."/>
            <person name="Sarate P."/>
            <person name="Gangsoo J."/>
            <person name="Sialana F."/>
            <person name="Bilban M."/>
            <person name="Lubec G."/>
        </authorList>
    </citation>
    <scope>NUCLEOTIDE SEQUENCE</scope>
    <source>
        <tissue evidence="15">Skin</tissue>
    </source>
</reference>
<dbReference type="GO" id="GO:0015012">
    <property type="term" value="P:heparan sulfate proteoglycan biosynthetic process"/>
    <property type="evidence" value="ECO:0007669"/>
    <property type="project" value="InterPro"/>
</dbReference>
<evidence type="ECO:0000256" key="10">
    <source>
        <dbReference type="ARBA" id="ARBA00023136"/>
    </source>
</evidence>
<dbReference type="Pfam" id="PF06662">
    <property type="entry name" value="C5-epim_C"/>
    <property type="match status" value="1"/>
</dbReference>
<evidence type="ECO:0000259" key="13">
    <source>
        <dbReference type="Pfam" id="PF06662"/>
    </source>
</evidence>
<dbReference type="Pfam" id="PF21174">
    <property type="entry name" value="Glce_b_sandwich"/>
    <property type="match status" value="1"/>
</dbReference>
<evidence type="ECO:0000256" key="4">
    <source>
        <dbReference type="ARBA" id="ARBA00005093"/>
    </source>
</evidence>
<dbReference type="SUPFAM" id="SSF81853">
    <property type="entry name" value="Family 10 polysaccharide lyase"/>
    <property type="match status" value="1"/>
</dbReference>
<protein>
    <recommendedName>
        <fullName evidence="6">heparosan-N-sulfate-glucuronate 5-epimerase</fullName>
        <ecNumber evidence="6">5.1.3.17</ecNumber>
    </recommendedName>
</protein>
<comment type="pathway">
    <text evidence="4">Glycan metabolism; heparan sulfate biosynthesis.</text>
</comment>
<dbReference type="UniPathway" id="UPA00862"/>
<dbReference type="GO" id="GO:0047464">
    <property type="term" value="F:heparosan-N-sulfate-glucuronate 5-epimerase activity"/>
    <property type="evidence" value="ECO:0007669"/>
    <property type="project" value="UniProtKB-EC"/>
</dbReference>
<comment type="subcellular location">
    <subcellularLocation>
        <location evidence="12">Endomembrane system</location>
        <topology evidence="12">Single-pass membrane protein</topology>
    </subcellularLocation>
    <subcellularLocation>
        <location evidence="2">Membrane</location>
        <topology evidence="2">Single-pass type II membrane protein</topology>
    </subcellularLocation>
</comment>
<evidence type="ECO:0000256" key="8">
    <source>
        <dbReference type="ARBA" id="ARBA00022968"/>
    </source>
</evidence>
<dbReference type="GO" id="GO:0030210">
    <property type="term" value="P:heparin proteoglycan biosynthetic process"/>
    <property type="evidence" value="ECO:0007669"/>
    <property type="project" value="UniProtKB-UniPathway"/>
</dbReference>
<evidence type="ECO:0000256" key="6">
    <source>
        <dbReference type="ARBA" id="ARBA00012087"/>
    </source>
</evidence>
<dbReference type="GO" id="GO:0005794">
    <property type="term" value="C:Golgi apparatus"/>
    <property type="evidence" value="ECO:0007669"/>
    <property type="project" value="TreeGrafter"/>
</dbReference>
<keyword evidence="9" id="KW-1133">Transmembrane helix</keyword>
<sequence length="454" mass="50706">MYDIQPVYHPGGLFLNFDHYNVEQRDAIMCVTAGDGVPLVNQWNPAGYFYAITVAQYGLSHHAKGILGGNPTPRLVAGGELPPTDWVNTGPESSITTVDSTTEQGVRKVLSFSAPDPLTSLGPALTLNSKEHTICMDLQLSGLGGVTIQIKTKQDKIGYIHFTLSDQYMVVNDSHVVYGMGQGNRGKWVHLARDIDIDWMKTLGRTKYNDPTHLAEIIDVTLHGTGFIDNLTVSTSAHNDHLIHSADWLVKNQDGKGGWPTNVGMKTGDNIQLKPGWYSAMGQGQSMSTLVRAYNLTGQKHYIETAVRGLHLFELGSEEGGVRARFLGQLDWYEEYPTIPTSTFVLNGFIFSMLGLYDVLSTAEGEGHQLAEKLWQAGMRSLKQMIGMYDSGTGTLYDLRHVINHEQPNRARWDYHTTHIALIEEIALIDGDQLFYQTAKRWRDYFYGKRSRHN</sequence>
<evidence type="ECO:0000313" key="15">
    <source>
        <dbReference type="EMBL" id="CEK85804.1"/>
    </source>
</evidence>
<comment type="similarity">
    <text evidence="5">Belongs to the D-glucuronyl C5-epimerase family.</text>
</comment>
<keyword evidence="10" id="KW-0472">Membrane</keyword>
<dbReference type="InterPro" id="IPR039721">
    <property type="entry name" value="C5-epimerase"/>
</dbReference>
<gene>
    <name evidence="15" type="primary">ORF150301</name>
</gene>
<comment type="pathway">
    <text evidence="3">Glycan metabolism; heparin biosynthesis.</text>
</comment>
<evidence type="ECO:0000256" key="3">
    <source>
        <dbReference type="ARBA" id="ARBA00004841"/>
    </source>
</evidence>
<proteinExistence type="inferred from homology"/>
<organism evidence="15">
    <name type="scientific">Arion vulgaris</name>
    <dbReference type="NCBI Taxonomy" id="1028688"/>
    <lineage>
        <taxon>Eukaryota</taxon>
        <taxon>Metazoa</taxon>
        <taxon>Spiralia</taxon>
        <taxon>Lophotrochozoa</taxon>
        <taxon>Mollusca</taxon>
        <taxon>Gastropoda</taxon>
        <taxon>Heterobranchia</taxon>
        <taxon>Euthyneura</taxon>
        <taxon>Panpulmonata</taxon>
        <taxon>Eupulmonata</taxon>
        <taxon>Stylommatophora</taxon>
        <taxon>Helicina</taxon>
        <taxon>Arionoidea</taxon>
        <taxon>Arionidae</taxon>
        <taxon>Arion</taxon>
    </lineage>
</organism>
<dbReference type="EC" id="5.1.3.17" evidence="6"/>
<accession>A0A0B7AXT2</accession>
<dbReference type="EMBL" id="HACG01038939">
    <property type="protein sequence ID" value="CEK85804.1"/>
    <property type="molecule type" value="Transcribed_RNA"/>
</dbReference>
<evidence type="ECO:0000256" key="7">
    <source>
        <dbReference type="ARBA" id="ARBA00022692"/>
    </source>
</evidence>
<keyword evidence="11" id="KW-0413">Isomerase</keyword>
<evidence type="ECO:0000256" key="5">
    <source>
        <dbReference type="ARBA" id="ARBA00005584"/>
    </source>
</evidence>
<comment type="catalytic activity">
    <reaction evidence="1">
        <text>[heparosan-N-sulfate](n) = [heparan-N-sulfate](n)</text>
        <dbReference type="Rhea" id="RHEA:20197"/>
        <dbReference type="Rhea" id="RHEA-COMP:9556"/>
        <dbReference type="Rhea" id="RHEA-COMP:9557"/>
        <dbReference type="ChEBI" id="CHEBI:58041"/>
        <dbReference type="ChEBI" id="CHEBI:58287"/>
        <dbReference type="EC" id="5.1.3.17"/>
    </reaction>
</comment>
<evidence type="ECO:0000256" key="11">
    <source>
        <dbReference type="ARBA" id="ARBA00023235"/>
    </source>
</evidence>
<dbReference type="PANTHER" id="PTHR13174">
    <property type="entry name" value="D-GLUCURONYL C5-EPIMERASE"/>
    <property type="match status" value="1"/>
</dbReference>
<feature type="domain" description="D-glucuronyl C5-epimerase beta-sandwich" evidence="14">
    <location>
        <begin position="108"/>
        <end position="224"/>
    </location>
</feature>
<keyword evidence="8" id="KW-0735">Signal-anchor</keyword>
<dbReference type="InterPro" id="IPR059154">
    <property type="entry name" value="Glce_b_sandwich"/>
</dbReference>
<feature type="domain" description="D-glucuronyl C5-epimerase C-terminal" evidence="13">
    <location>
        <begin position="253"/>
        <end position="443"/>
    </location>
</feature>
<dbReference type="AlphaFoldDB" id="A0A0B7AXT2"/>
<name>A0A0B7AXT2_9EUPU</name>
<evidence type="ECO:0000259" key="14">
    <source>
        <dbReference type="Pfam" id="PF21174"/>
    </source>
</evidence>
<evidence type="ECO:0000256" key="1">
    <source>
        <dbReference type="ARBA" id="ARBA00000434"/>
    </source>
</evidence>
<keyword evidence="7" id="KW-0812">Transmembrane</keyword>
<evidence type="ECO:0000256" key="2">
    <source>
        <dbReference type="ARBA" id="ARBA00004606"/>
    </source>
</evidence>
<dbReference type="InterPro" id="IPR010598">
    <property type="entry name" value="C5-epim_C"/>
</dbReference>